<protein>
    <submittedName>
        <fullName evidence="3">SH3 domain-containing protein</fullName>
    </submittedName>
</protein>
<feature type="compositionally biased region" description="Pro residues" evidence="1">
    <location>
        <begin position="34"/>
        <end position="109"/>
    </location>
</feature>
<keyword evidence="5" id="KW-1185">Reference proteome</keyword>
<sequence length="389" mass="42933">MPRAAPPPPPPAKEAPKQDDDYDPFNYTSSRAPPAAPSHPPPPSKSPEPVFSPPEPPAMPPSMPPSIPPTPPPAPPPAMPPAMPSFQPPPPQTRAPPPAPPSNRVPPRPSLEVQRSVTNTRRSIDFSRPSMESGFVANDVDLAPQSGWWLQPKGLPPQLQGRKDIFFESEESQSADQGKTMVTRDLYILYQDYSQTVITVTFDPQDTSNAHLDQRHEPPPRALRQDQLEESYERFGRLISTAVTSKKDTVVGDGTPQGLVYELLRPLGDALLPVGTRAYGALVYSNLANASTTLNDEIRPGDIMSVRNAKFQGKHGAMHAKYSVEIGKPDHVAVVAEWDGTKRKVRAWEQGRESKKVKLESFKLDDLRSGEVKIWRVMPRSWVGWEGQN</sequence>
<reference evidence="5" key="2">
    <citation type="submission" date="2010-05" db="EMBL/GenBank/DDBJ databases">
        <title>The genome sequence of Magnaporthe poae strain ATCC 64411.</title>
        <authorList>
            <person name="Ma L.-J."/>
            <person name="Dead R."/>
            <person name="Young S."/>
            <person name="Zeng Q."/>
            <person name="Koehrsen M."/>
            <person name="Alvarado L."/>
            <person name="Berlin A."/>
            <person name="Chapman S.B."/>
            <person name="Chen Z."/>
            <person name="Freedman E."/>
            <person name="Gellesch M."/>
            <person name="Goldberg J."/>
            <person name="Griggs A."/>
            <person name="Gujja S."/>
            <person name="Heilman E.R."/>
            <person name="Heiman D."/>
            <person name="Hepburn T."/>
            <person name="Howarth C."/>
            <person name="Jen D."/>
            <person name="Larson L."/>
            <person name="Mehta T."/>
            <person name="Neiman D."/>
            <person name="Pearson M."/>
            <person name="Roberts A."/>
            <person name="Saif S."/>
            <person name="Shea T."/>
            <person name="Shenoy N."/>
            <person name="Sisk P."/>
            <person name="Stolte C."/>
            <person name="Sykes S."/>
            <person name="Walk T."/>
            <person name="White J."/>
            <person name="Yandava C."/>
            <person name="Haas B."/>
            <person name="Nusbaum C."/>
            <person name="Birren B."/>
        </authorList>
    </citation>
    <scope>NUCLEOTIDE SEQUENCE [LARGE SCALE GENOMIC DNA]</scope>
    <source>
        <strain evidence="5">ATCC 64411 / 73-15</strain>
    </source>
</reference>
<evidence type="ECO:0000313" key="5">
    <source>
        <dbReference type="Proteomes" id="UP000011715"/>
    </source>
</evidence>
<dbReference type="PANTHER" id="PTHR45929:SF6">
    <property type="entry name" value="SH3 DOMAIN PROTEIN (AFU_ORTHOLOGUE AFUA_2G10320)"/>
    <property type="match status" value="1"/>
</dbReference>
<name>A0A0C4DP92_MAGP6</name>
<reference evidence="3" key="1">
    <citation type="submission" date="2010-05" db="EMBL/GenBank/DDBJ databases">
        <title>The Genome Sequence of Magnaporthe poae strain ATCC 64411.</title>
        <authorList>
            <consortium name="The Broad Institute Genome Sequencing Platform"/>
            <consortium name="Broad Institute Genome Sequencing Center for Infectious Disease"/>
            <person name="Ma L.-J."/>
            <person name="Dead R."/>
            <person name="Young S."/>
            <person name="Zeng Q."/>
            <person name="Koehrsen M."/>
            <person name="Alvarado L."/>
            <person name="Berlin A."/>
            <person name="Chapman S.B."/>
            <person name="Chen Z."/>
            <person name="Freedman E."/>
            <person name="Gellesch M."/>
            <person name="Goldberg J."/>
            <person name="Griggs A."/>
            <person name="Gujja S."/>
            <person name="Heilman E.R."/>
            <person name="Heiman D."/>
            <person name="Hepburn T."/>
            <person name="Howarth C."/>
            <person name="Jen D."/>
            <person name="Larson L."/>
            <person name="Mehta T."/>
            <person name="Neiman D."/>
            <person name="Pearson M."/>
            <person name="Roberts A."/>
            <person name="Saif S."/>
            <person name="Shea T."/>
            <person name="Shenoy N."/>
            <person name="Sisk P."/>
            <person name="Stolte C."/>
            <person name="Sykes S."/>
            <person name="Walk T."/>
            <person name="White J."/>
            <person name="Yandava C."/>
            <person name="Haas B."/>
            <person name="Nusbaum C."/>
            <person name="Birren B."/>
        </authorList>
    </citation>
    <scope>NUCLEOTIDE SEQUENCE</scope>
    <source>
        <strain evidence="3">ATCC 64411</strain>
    </source>
</reference>
<dbReference type="VEuPathDB" id="FungiDB:MAPG_01649"/>
<evidence type="ECO:0000313" key="3">
    <source>
        <dbReference type="EMBL" id="KLU82577.1"/>
    </source>
</evidence>
<dbReference type="EMBL" id="ADBL01000402">
    <property type="status" value="NOT_ANNOTATED_CDS"/>
    <property type="molecule type" value="Genomic_DNA"/>
</dbReference>
<dbReference type="OrthoDB" id="207120at2759"/>
<feature type="region of interest" description="Disordered" evidence="1">
    <location>
        <begin position="1"/>
        <end position="126"/>
    </location>
</feature>
<reference evidence="4" key="4">
    <citation type="journal article" date="2015" name="G3 (Bethesda)">
        <title>Genome sequences of three phytopathogenic species of the Magnaporthaceae family of fungi.</title>
        <authorList>
            <person name="Okagaki L.H."/>
            <person name="Nunes C.C."/>
            <person name="Sailsbery J."/>
            <person name="Clay B."/>
            <person name="Brown D."/>
            <person name="John T."/>
            <person name="Oh Y."/>
            <person name="Young N."/>
            <person name="Fitzgerald M."/>
            <person name="Haas B.J."/>
            <person name="Zeng Q."/>
            <person name="Young S."/>
            <person name="Adiconis X."/>
            <person name="Fan L."/>
            <person name="Levin J.Z."/>
            <person name="Mitchell T.K."/>
            <person name="Okubara P.A."/>
            <person name="Farman M.L."/>
            <person name="Kohn L.M."/>
            <person name="Birren B."/>
            <person name="Ma L.-J."/>
            <person name="Dean R.A."/>
        </authorList>
    </citation>
    <scope>NUCLEOTIDE SEQUENCE</scope>
    <source>
        <strain evidence="4">ATCC 64411 / 73-15</strain>
    </source>
</reference>
<dbReference type="STRING" id="644358.A0A0C4DP92"/>
<feature type="domain" description="BBC1/AIM3 cysteine proteinase-fold" evidence="2">
    <location>
        <begin position="214"/>
        <end position="386"/>
    </location>
</feature>
<proteinExistence type="predicted"/>
<dbReference type="Pfam" id="PF25459">
    <property type="entry name" value="AIM3_BBC1_C"/>
    <property type="match status" value="1"/>
</dbReference>
<reference evidence="4" key="5">
    <citation type="submission" date="2015-06" db="UniProtKB">
        <authorList>
            <consortium name="EnsemblFungi"/>
        </authorList>
    </citation>
    <scope>IDENTIFICATION</scope>
    <source>
        <strain evidence="4">ATCC 64411</strain>
    </source>
</reference>
<dbReference type="AlphaFoldDB" id="A0A0C4DP92"/>
<evidence type="ECO:0000313" key="4">
    <source>
        <dbReference type="EnsemblFungi" id="MAPG_01649T0"/>
    </source>
</evidence>
<dbReference type="InterPro" id="IPR050670">
    <property type="entry name" value="STAM"/>
</dbReference>
<organism evidence="4 5">
    <name type="scientific">Magnaporthiopsis poae (strain ATCC 64411 / 73-15)</name>
    <name type="common">Kentucky bluegrass fungus</name>
    <name type="synonym">Magnaporthe poae</name>
    <dbReference type="NCBI Taxonomy" id="644358"/>
    <lineage>
        <taxon>Eukaryota</taxon>
        <taxon>Fungi</taxon>
        <taxon>Dikarya</taxon>
        <taxon>Ascomycota</taxon>
        <taxon>Pezizomycotina</taxon>
        <taxon>Sordariomycetes</taxon>
        <taxon>Sordariomycetidae</taxon>
        <taxon>Magnaporthales</taxon>
        <taxon>Magnaporthaceae</taxon>
        <taxon>Magnaporthiopsis</taxon>
    </lineage>
</organism>
<evidence type="ECO:0000256" key="1">
    <source>
        <dbReference type="SAM" id="MobiDB-lite"/>
    </source>
</evidence>
<dbReference type="PRINTS" id="PR01217">
    <property type="entry name" value="PRICHEXTENSN"/>
</dbReference>
<accession>A0A0C4DP92</accession>
<dbReference type="EMBL" id="GL876966">
    <property type="protein sequence ID" value="KLU82577.1"/>
    <property type="molecule type" value="Genomic_DNA"/>
</dbReference>
<feature type="compositionally biased region" description="Pro residues" evidence="1">
    <location>
        <begin position="1"/>
        <end position="13"/>
    </location>
</feature>
<evidence type="ECO:0000259" key="2">
    <source>
        <dbReference type="Pfam" id="PF25459"/>
    </source>
</evidence>
<reference evidence="3" key="3">
    <citation type="submission" date="2011-03" db="EMBL/GenBank/DDBJ databases">
        <title>Annotation of Magnaporthe poae ATCC 64411.</title>
        <authorList>
            <person name="Ma L.-J."/>
            <person name="Dead R."/>
            <person name="Young S.K."/>
            <person name="Zeng Q."/>
            <person name="Gargeya S."/>
            <person name="Fitzgerald M."/>
            <person name="Haas B."/>
            <person name="Abouelleil A."/>
            <person name="Alvarado L."/>
            <person name="Arachchi H.M."/>
            <person name="Berlin A."/>
            <person name="Brown A."/>
            <person name="Chapman S.B."/>
            <person name="Chen Z."/>
            <person name="Dunbar C."/>
            <person name="Freedman E."/>
            <person name="Gearin G."/>
            <person name="Gellesch M."/>
            <person name="Goldberg J."/>
            <person name="Griggs A."/>
            <person name="Gujja S."/>
            <person name="Heiman D."/>
            <person name="Howarth C."/>
            <person name="Larson L."/>
            <person name="Lui A."/>
            <person name="MacDonald P.J.P."/>
            <person name="Mehta T."/>
            <person name="Montmayeur A."/>
            <person name="Murphy C."/>
            <person name="Neiman D."/>
            <person name="Pearson M."/>
            <person name="Priest M."/>
            <person name="Roberts A."/>
            <person name="Saif S."/>
            <person name="Shea T."/>
            <person name="Shenoy N."/>
            <person name="Sisk P."/>
            <person name="Stolte C."/>
            <person name="Sykes S."/>
            <person name="Yandava C."/>
            <person name="Wortman J."/>
            <person name="Nusbaum C."/>
            <person name="Birren B."/>
        </authorList>
    </citation>
    <scope>NUCLEOTIDE SEQUENCE</scope>
    <source>
        <strain evidence="3">ATCC 64411</strain>
    </source>
</reference>
<dbReference type="OMA" id="GEMWIYR"/>
<dbReference type="InterPro" id="IPR057402">
    <property type="entry name" value="AIM3_BBC1_C"/>
</dbReference>
<dbReference type="PANTHER" id="PTHR45929">
    <property type="entry name" value="JAK PATHWAY SIGNAL TRANSDUCTION ADAPTOR MOLECULE"/>
    <property type="match status" value="1"/>
</dbReference>
<dbReference type="EnsemblFungi" id="MAPG_01649T0">
    <property type="protein sequence ID" value="MAPG_01649T0"/>
    <property type="gene ID" value="MAPG_01649"/>
</dbReference>
<dbReference type="eggNOG" id="ENOG502QQMM">
    <property type="taxonomic scope" value="Eukaryota"/>
</dbReference>
<dbReference type="Proteomes" id="UP000011715">
    <property type="component" value="Unassembled WGS sequence"/>
</dbReference>
<gene>
    <name evidence="3" type="ORF">MAPG_01649</name>
</gene>